<accession>A0A1F6ARX7</accession>
<proteinExistence type="predicted"/>
<dbReference type="PANTHER" id="PTHR38471:SF2">
    <property type="entry name" value="FOUR HELIX BUNDLE PROTEIN"/>
    <property type="match status" value="1"/>
</dbReference>
<dbReference type="PIRSF" id="PIRSF035652">
    <property type="entry name" value="CHP02436"/>
    <property type="match status" value="1"/>
</dbReference>
<evidence type="ECO:0000313" key="2">
    <source>
        <dbReference type="Proteomes" id="UP000176609"/>
    </source>
</evidence>
<comment type="caution">
    <text evidence="1">The sequence shown here is derived from an EMBL/GenBank/DDBJ whole genome shotgun (WGS) entry which is preliminary data.</text>
</comment>
<dbReference type="Gene3D" id="1.20.1440.60">
    <property type="entry name" value="23S rRNA-intervening sequence"/>
    <property type="match status" value="1"/>
</dbReference>
<organism evidence="1 2">
    <name type="scientific">Candidatus Gottesmanbacteria bacterium RIFCSPLOWO2_01_FULL_39_12b</name>
    <dbReference type="NCBI Taxonomy" id="1798388"/>
    <lineage>
        <taxon>Bacteria</taxon>
        <taxon>Candidatus Gottesmaniibacteriota</taxon>
    </lineage>
</organism>
<dbReference type="NCBIfam" id="TIGR02436">
    <property type="entry name" value="four helix bundle protein"/>
    <property type="match status" value="1"/>
</dbReference>
<dbReference type="InterPro" id="IPR036583">
    <property type="entry name" value="23S_rRNA_IVS_sf"/>
</dbReference>
<dbReference type="EMBL" id="MFJR01000002">
    <property type="protein sequence ID" value="OGG27435.1"/>
    <property type="molecule type" value="Genomic_DNA"/>
</dbReference>
<evidence type="ECO:0000313" key="1">
    <source>
        <dbReference type="EMBL" id="OGG27435.1"/>
    </source>
</evidence>
<name>A0A1F6ARX7_9BACT</name>
<dbReference type="PANTHER" id="PTHR38471">
    <property type="entry name" value="FOUR HELIX BUNDLE PROTEIN"/>
    <property type="match status" value="1"/>
</dbReference>
<gene>
    <name evidence="1" type="ORF">A2960_06595</name>
</gene>
<sequence>MTIQTQTSNDKKKYDLTERTAKFGESIILTIKTIPLNTVNNVLIAQLIRSATSIGANYMEADGAESKKDFQHKIGICKKEAKETLHWLRMMAIANSDKKEEYRQLWQEAHELTLIFSAILRKE</sequence>
<dbReference type="Pfam" id="PF05635">
    <property type="entry name" value="23S_rRNA_IVP"/>
    <property type="match status" value="1"/>
</dbReference>
<reference evidence="1 2" key="1">
    <citation type="journal article" date="2016" name="Nat. Commun.">
        <title>Thousands of microbial genomes shed light on interconnected biogeochemical processes in an aquifer system.</title>
        <authorList>
            <person name="Anantharaman K."/>
            <person name="Brown C.T."/>
            <person name="Hug L.A."/>
            <person name="Sharon I."/>
            <person name="Castelle C.J."/>
            <person name="Probst A.J."/>
            <person name="Thomas B.C."/>
            <person name="Singh A."/>
            <person name="Wilkins M.J."/>
            <person name="Karaoz U."/>
            <person name="Brodie E.L."/>
            <person name="Williams K.H."/>
            <person name="Hubbard S.S."/>
            <person name="Banfield J.F."/>
        </authorList>
    </citation>
    <scope>NUCLEOTIDE SEQUENCE [LARGE SCALE GENOMIC DNA]</scope>
</reference>
<dbReference type="AlphaFoldDB" id="A0A1F6ARX7"/>
<dbReference type="SUPFAM" id="SSF158446">
    <property type="entry name" value="IVS-encoded protein-like"/>
    <property type="match status" value="1"/>
</dbReference>
<dbReference type="Proteomes" id="UP000176609">
    <property type="component" value="Unassembled WGS sequence"/>
</dbReference>
<protein>
    <submittedName>
        <fullName evidence="1">Four helix bundle protein</fullName>
    </submittedName>
</protein>
<dbReference type="InterPro" id="IPR012657">
    <property type="entry name" value="23S_rRNA-intervening_sequence"/>
</dbReference>